<evidence type="ECO:0000256" key="3">
    <source>
        <dbReference type="ARBA" id="ARBA00022448"/>
    </source>
</evidence>
<keyword evidence="5 8" id="KW-0812">Transmembrane</keyword>
<feature type="transmembrane region" description="Helical" evidence="8">
    <location>
        <begin position="93"/>
        <end position="111"/>
    </location>
</feature>
<evidence type="ECO:0000313" key="9">
    <source>
        <dbReference type="EMBL" id="AOW98380.1"/>
    </source>
</evidence>
<dbReference type="KEGG" id="mpro:BJP34_02005"/>
<evidence type="ECO:0000256" key="4">
    <source>
        <dbReference type="ARBA" id="ARBA00022475"/>
    </source>
</evidence>
<feature type="transmembrane region" description="Helical" evidence="8">
    <location>
        <begin position="62"/>
        <end position="81"/>
    </location>
</feature>
<organism evidence="9 10">
    <name type="scientific">Moorena producens PAL-8-15-08-1</name>
    <dbReference type="NCBI Taxonomy" id="1458985"/>
    <lineage>
        <taxon>Bacteria</taxon>
        <taxon>Bacillati</taxon>
        <taxon>Cyanobacteriota</taxon>
        <taxon>Cyanophyceae</taxon>
        <taxon>Coleofasciculales</taxon>
        <taxon>Coleofasciculaceae</taxon>
        <taxon>Moorena</taxon>
    </lineage>
</organism>
<keyword evidence="6 8" id="KW-1133">Transmembrane helix</keyword>
<dbReference type="STRING" id="1458985.BJP34_02005"/>
<dbReference type="Pfam" id="PF03547">
    <property type="entry name" value="Mem_trans"/>
    <property type="match status" value="2"/>
</dbReference>
<evidence type="ECO:0000313" key="10">
    <source>
        <dbReference type="Proteomes" id="UP000177870"/>
    </source>
</evidence>
<feature type="transmembrane region" description="Helical" evidence="8">
    <location>
        <begin position="215"/>
        <end position="237"/>
    </location>
</feature>
<dbReference type="GO" id="GO:0055085">
    <property type="term" value="P:transmembrane transport"/>
    <property type="evidence" value="ECO:0007669"/>
    <property type="project" value="InterPro"/>
</dbReference>
<dbReference type="RefSeq" id="WP_070390889.1">
    <property type="nucleotide sequence ID" value="NZ_CP017599.1"/>
</dbReference>
<feature type="transmembrane region" description="Helical" evidence="8">
    <location>
        <begin position="154"/>
        <end position="172"/>
    </location>
</feature>
<dbReference type="GO" id="GO:0005886">
    <property type="term" value="C:plasma membrane"/>
    <property type="evidence" value="ECO:0007669"/>
    <property type="project" value="UniProtKB-SubCell"/>
</dbReference>
<sequence>MTVLLPAVFSVGLIILIGFIAGRTLSLDKQTLSQLSLYILVPALIADSLYRTTLSTESTTGLVAGLIITAVLLYLLSWGLGKLLKLPAVVQKSFMVAAIFPNAGNLGLPLNSFAFGTPGLERAIVYMITAALLMFAISPALLKGGSISSGVRLTLKLPLLWAMLAGLTWRLLGLKLPLGLDKGIHQLGMAAIPIDLIVLGIQLSRTRLVIGRYEVLATTLRLLVAPLIAHTVGQALGLEGLNLQVLVLQSAMPVAISTVVLVTEFGGDAPLVARTVVLSTLVSFLSLPLVLWATT</sequence>
<accession>A0A1D8TL50</accession>
<protein>
    <submittedName>
        <fullName evidence="9">Transporter</fullName>
    </submittedName>
</protein>
<feature type="transmembrane region" description="Helical" evidence="8">
    <location>
        <begin position="243"/>
        <end position="263"/>
    </location>
</feature>
<keyword evidence="3" id="KW-0813">Transport</keyword>
<evidence type="ECO:0000256" key="2">
    <source>
        <dbReference type="ARBA" id="ARBA00010145"/>
    </source>
</evidence>
<dbReference type="Proteomes" id="UP000177870">
    <property type="component" value="Chromosome"/>
</dbReference>
<dbReference type="AlphaFoldDB" id="A0A1D8TL50"/>
<evidence type="ECO:0000256" key="1">
    <source>
        <dbReference type="ARBA" id="ARBA00004651"/>
    </source>
</evidence>
<feature type="transmembrane region" description="Helical" evidence="8">
    <location>
        <begin position="184"/>
        <end position="203"/>
    </location>
</feature>
<name>A0A1D8TL50_9CYAN</name>
<dbReference type="InterPro" id="IPR038770">
    <property type="entry name" value="Na+/solute_symporter_sf"/>
</dbReference>
<gene>
    <name evidence="9" type="ORF">BJP34_02005</name>
</gene>
<dbReference type="OrthoDB" id="527159at2"/>
<comment type="similarity">
    <text evidence="2">Belongs to the auxin efflux carrier (TC 2.A.69) family.</text>
</comment>
<evidence type="ECO:0000256" key="6">
    <source>
        <dbReference type="ARBA" id="ARBA00022989"/>
    </source>
</evidence>
<dbReference type="InterPro" id="IPR004776">
    <property type="entry name" value="Mem_transp_PIN-like"/>
</dbReference>
<keyword evidence="7 8" id="KW-0472">Membrane</keyword>
<evidence type="ECO:0000256" key="8">
    <source>
        <dbReference type="SAM" id="Phobius"/>
    </source>
</evidence>
<dbReference type="PANTHER" id="PTHR36838:SF1">
    <property type="entry name" value="SLR1864 PROTEIN"/>
    <property type="match status" value="1"/>
</dbReference>
<feature type="transmembrane region" description="Helical" evidence="8">
    <location>
        <begin position="123"/>
        <end position="142"/>
    </location>
</feature>
<proteinExistence type="inferred from homology"/>
<feature type="transmembrane region" description="Helical" evidence="8">
    <location>
        <begin position="6"/>
        <end position="25"/>
    </location>
</feature>
<comment type="subcellular location">
    <subcellularLocation>
        <location evidence="1">Cell membrane</location>
        <topology evidence="1">Multi-pass membrane protein</topology>
    </subcellularLocation>
</comment>
<evidence type="ECO:0000256" key="7">
    <source>
        <dbReference type="ARBA" id="ARBA00023136"/>
    </source>
</evidence>
<keyword evidence="4" id="KW-1003">Cell membrane</keyword>
<feature type="transmembrane region" description="Helical" evidence="8">
    <location>
        <begin position="275"/>
        <end position="294"/>
    </location>
</feature>
<dbReference type="Gene3D" id="1.20.1530.20">
    <property type="match status" value="1"/>
</dbReference>
<dbReference type="EMBL" id="CP017599">
    <property type="protein sequence ID" value="AOW98380.1"/>
    <property type="molecule type" value="Genomic_DNA"/>
</dbReference>
<dbReference type="PANTHER" id="PTHR36838">
    <property type="entry name" value="AUXIN EFFLUX CARRIER FAMILY PROTEIN"/>
    <property type="match status" value="1"/>
</dbReference>
<evidence type="ECO:0000256" key="5">
    <source>
        <dbReference type="ARBA" id="ARBA00022692"/>
    </source>
</evidence>
<reference evidence="10" key="1">
    <citation type="submission" date="2016-10" db="EMBL/GenBank/DDBJ databases">
        <title>Comparative genomics uncovers the prolific and rare metabolic potential of the cyanobacterial genus Moorea.</title>
        <authorList>
            <person name="Leao T."/>
            <person name="Castelao G."/>
            <person name="Korobeynikov A."/>
            <person name="Monroe E.A."/>
            <person name="Podell S."/>
            <person name="Glukhov E."/>
            <person name="Allen E."/>
            <person name="Gerwick W.H."/>
            <person name="Gerwick L."/>
        </authorList>
    </citation>
    <scope>NUCLEOTIDE SEQUENCE [LARGE SCALE GENOMIC DNA]</scope>
    <source>
        <strain evidence="10">PAL-8-15-08-1</strain>
    </source>
</reference>